<comment type="caution">
    <text evidence="2">The sequence shown here is derived from an EMBL/GenBank/DDBJ whole genome shotgun (WGS) entry which is preliminary data.</text>
</comment>
<evidence type="ECO:0000313" key="2">
    <source>
        <dbReference type="EMBL" id="RSJ23679.1"/>
    </source>
</evidence>
<proteinExistence type="predicted"/>
<evidence type="ECO:0000259" key="1">
    <source>
        <dbReference type="PROSITE" id="PS50911"/>
    </source>
</evidence>
<dbReference type="AlphaFoldDB" id="A0AAE8G0J4"/>
<name>A0AAE8G0J4_STRIT</name>
<dbReference type="InterPro" id="IPR007921">
    <property type="entry name" value="CHAP_dom"/>
</dbReference>
<dbReference type="Pfam" id="PF18013">
    <property type="entry name" value="Phage_lysozyme2"/>
    <property type="match status" value="1"/>
</dbReference>
<gene>
    <name evidence="2" type="ORF">D8827_04010</name>
</gene>
<protein>
    <submittedName>
        <fullName evidence="2">N-acetylmuramoyl-L-alanine amidase domain-containing protein</fullName>
    </submittedName>
</protein>
<dbReference type="InterPro" id="IPR041219">
    <property type="entry name" value="Phage_lysozyme2"/>
</dbReference>
<dbReference type="Pfam" id="PF05257">
    <property type="entry name" value="CHAP"/>
    <property type="match status" value="1"/>
</dbReference>
<dbReference type="PROSITE" id="PS50911">
    <property type="entry name" value="CHAP"/>
    <property type="match status" value="1"/>
</dbReference>
<dbReference type="SUPFAM" id="SSF54001">
    <property type="entry name" value="Cysteine proteinases"/>
    <property type="match status" value="1"/>
</dbReference>
<dbReference type="Gene3D" id="3.90.1720.10">
    <property type="entry name" value="endopeptidase domain like (from Nostoc punctiforme)"/>
    <property type="match status" value="1"/>
</dbReference>
<dbReference type="InterPro" id="IPR038765">
    <property type="entry name" value="Papain-like_cys_pep_sf"/>
</dbReference>
<evidence type="ECO:0000313" key="3">
    <source>
        <dbReference type="Proteomes" id="UP000267137"/>
    </source>
</evidence>
<dbReference type="EMBL" id="RJOO01000002">
    <property type="protein sequence ID" value="RSJ23679.1"/>
    <property type="molecule type" value="Genomic_DNA"/>
</dbReference>
<reference evidence="2 3" key="1">
    <citation type="submission" date="2018-11" db="EMBL/GenBank/DDBJ databases">
        <title>Species Designations Belie Phenotypic and Genotypic Heterogeneity in Oral Streptococci.</title>
        <authorList>
            <person name="Velsko I."/>
        </authorList>
    </citation>
    <scope>NUCLEOTIDE SEQUENCE [LARGE SCALE GENOMIC DNA]</scope>
    <source>
        <strain evidence="2 3">KLC02</strain>
    </source>
</reference>
<dbReference type="Proteomes" id="UP000267137">
    <property type="component" value="Unassembled WGS sequence"/>
</dbReference>
<organism evidence="2 3">
    <name type="scientific">Streptococcus intermedius</name>
    <dbReference type="NCBI Taxonomy" id="1338"/>
    <lineage>
        <taxon>Bacteria</taxon>
        <taxon>Bacillati</taxon>
        <taxon>Bacillota</taxon>
        <taxon>Bacilli</taxon>
        <taxon>Lactobacillales</taxon>
        <taxon>Streptococcaceae</taxon>
        <taxon>Streptococcus</taxon>
        <taxon>Streptococcus anginosus group</taxon>
    </lineage>
</organism>
<sequence length="357" mass="38934">MMKIIKRSVVGFVLVIVLFLSFVILIVGGGSVDSQTYNTTTGGISITAKDFAKQFTEKTGRQLNEEKAQNALDFASRLISRHHFTLQATSGSLAVAYRECNFDVTAVNPSGGVAGFYQWSGWGSTINGNRWGQAKEKKLDKQIQMDLMSTELEGSYAKVVTKMGSSTDPKQAARDWSQYYEGVAISDSQTKVSDIEQWADVIYDILKSAQTTFAKDNNTGTSTTAIPAGWGNISSYDGHAYPGSGSYPAGQCTWYVYNRAKQLGIQFDSFMGNGGDWFRKAGFSSSHTPKKHTAVSFVRGLAGSDPTYGHVAFCEEVRSDGSILISEMNVFGVPAMTVSYRVLDKGTASQLWYVDGH</sequence>
<dbReference type="Gene3D" id="1.10.530.10">
    <property type="match status" value="1"/>
</dbReference>
<feature type="domain" description="Peptidase C51" evidence="1">
    <location>
        <begin position="227"/>
        <end position="355"/>
    </location>
</feature>
<accession>A0AAE8G0J4</accession>